<protein>
    <submittedName>
        <fullName evidence="5">MarR family transcriptional regulator</fullName>
    </submittedName>
</protein>
<dbReference type="EMBL" id="RZNJ01000001">
    <property type="protein sequence ID" value="RUT34690.1"/>
    <property type="molecule type" value="Genomic_DNA"/>
</dbReference>
<evidence type="ECO:0000256" key="1">
    <source>
        <dbReference type="ARBA" id="ARBA00023015"/>
    </source>
</evidence>
<dbReference type="InterPro" id="IPR036390">
    <property type="entry name" value="WH_DNA-bd_sf"/>
</dbReference>
<dbReference type="PROSITE" id="PS50995">
    <property type="entry name" value="HTH_MARR_2"/>
    <property type="match status" value="1"/>
</dbReference>
<dbReference type="GO" id="GO:0003677">
    <property type="term" value="F:DNA binding"/>
    <property type="evidence" value="ECO:0007669"/>
    <property type="project" value="UniProtKB-KW"/>
</dbReference>
<evidence type="ECO:0000256" key="3">
    <source>
        <dbReference type="ARBA" id="ARBA00023163"/>
    </source>
</evidence>
<dbReference type="Proteomes" id="UP000281547">
    <property type="component" value="Unassembled WGS sequence"/>
</dbReference>
<organism evidence="5 6">
    <name type="scientific">Arsenicitalea aurantiaca</name>
    <dbReference type="NCBI Taxonomy" id="1783274"/>
    <lineage>
        <taxon>Bacteria</taxon>
        <taxon>Pseudomonadati</taxon>
        <taxon>Pseudomonadota</taxon>
        <taxon>Alphaproteobacteria</taxon>
        <taxon>Hyphomicrobiales</taxon>
        <taxon>Devosiaceae</taxon>
        <taxon>Arsenicitalea</taxon>
    </lineage>
</organism>
<evidence type="ECO:0000313" key="6">
    <source>
        <dbReference type="Proteomes" id="UP000281547"/>
    </source>
</evidence>
<dbReference type="SUPFAM" id="SSF46785">
    <property type="entry name" value="Winged helix' DNA-binding domain"/>
    <property type="match status" value="1"/>
</dbReference>
<sequence>MAQDDMKTGSPEIGLGVLLRRANRSFAAVISANLARHGITHSQFHHLRRLWEQDGLSSSALSDLVEVKKATSTKILDALETQGLIRRERSATDRRKVHVFLTEKARALEPVLSECARDANRQAASRLSGQELVELYRLLGLAVEGLGAVVPGEEEDE</sequence>
<keyword evidence="2" id="KW-0238">DNA-binding</keyword>
<dbReference type="PANTHER" id="PTHR42756">
    <property type="entry name" value="TRANSCRIPTIONAL REGULATOR, MARR"/>
    <property type="match status" value="1"/>
</dbReference>
<feature type="domain" description="HTH marR-type" evidence="4">
    <location>
        <begin position="12"/>
        <end position="144"/>
    </location>
</feature>
<evidence type="ECO:0000313" key="5">
    <source>
        <dbReference type="EMBL" id="RUT34690.1"/>
    </source>
</evidence>
<dbReference type="GO" id="GO:0003700">
    <property type="term" value="F:DNA-binding transcription factor activity"/>
    <property type="evidence" value="ECO:0007669"/>
    <property type="project" value="InterPro"/>
</dbReference>
<dbReference type="RefSeq" id="WP_127186809.1">
    <property type="nucleotide sequence ID" value="NZ_RZNJ01000001.1"/>
</dbReference>
<name>A0A433XKS5_9HYPH</name>
<dbReference type="InterPro" id="IPR000835">
    <property type="entry name" value="HTH_MarR-typ"/>
</dbReference>
<reference evidence="5 6" key="1">
    <citation type="journal article" date="2016" name="Int. J. Syst. Evol. Microbiol.">
        <title>Arsenicitalea aurantiaca gen. nov., sp. nov., a new member of the family Hyphomicrobiaceae, isolated from high-arsenic sediment.</title>
        <authorList>
            <person name="Mu Y."/>
            <person name="Zhou L."/>
            <person name="Zeng X.C."/>
            <person name="Liu L."/>
            <person name="Pan Y."/>
            <person name="Chen X."/>
            <person name="Wang J."/>
            <person name="Li S."/>
            <person name="Li W.J."/>
            <person name="Wang Y."/>
        </authorList>
    </citation>
    <scope>NUCLEOTIDE SEQUENCE [LARGE SCALE GENOMIC DNA]</scope>
    <source>
        <strain evidence="5 6">42-50</strain>
    </source>
</reference>
<accession>A0A433XKS5</accession>
<dbReference type="InterPro" id="IPR036388">
    <property type="entry name" value="WH-like_DNA-bd_sf"/>
</dbReference>
<evidence type="ECO:0000256" key="2">
    <source>
        <dbReference type="ARBA" id="ARBA00023125"/>
    </source>
</evidence>
<dbReference type="PRINTS" id="PR00598">
    <property type="entry name" value="HTHMARR"/>
</dbReference>
<keyword evidence="1" id="KW-0805">Transcription regulation</keyword>
<gene>
    <name evidence="5" type="ORF">EMQ25_01635</name>
</gene>
<keyword evidence="6" id="KW-1185">Reference proteome</keyword>
<evidence type="ECO:0000259" key="4">
    <source>
        <dbReference type="PROSITE" id="PS50995"/>
    </source>
</evidence>
<dbReference type="AlphaFoldDB" id="A0A433XKS5"/>
<comment type="caution">
    <text evidence="5">The sequence shown here is derived from an EMBL/GenBank/DDBJ whole genome shotgun (WGS) entry which is preliminary data.</text>
</comment>
<proteinExistence type="predicted"/>
<dbReference type="PANTHER" id="PTHR42756:SF1">
    <property type="entry name" value="TRANSCRIPTIONAL REPRESSOR OF EMRAB OPERON"/>
    <property type="match status" value="1"/>
</dbReference>
<dbReference type="Gene3D" id="1.10.10.10">
    <property type="entry name" value="Winged helix-like DNA-binding domain superfamily/Winged helix DNA-binding domain"/>
    <property type="match status" value="1"/>
</dbReference>
<dbReference type="OrthoDB" id="511972at2"/>
<keyword evidence="3" id="KW-0804">Transcription</keyword>
<dbReference type="Pfam" id="PF01047">
    <property type="entry name" value="MarR"/>
    <property type="match status" value="1"/>
</dbReference>
<dbReference type="SMART" id="SM00347">
    <property type="entry name" value="HTH_MARR"/>
    <property type="match status" value="1"/>
</dbReference>